<gene>
    <name evidence="1" type="ORF">HLH28_08670</name>
</gene>
<organism evidence="1 2">
    <name type="scientific">Gluconacetobacter tumulisoli</name>
    <dbReference type="NCBI Taxonomy" id="1286189"/>
    <lineage>
        <taxon>Bacteria</taxon>
        <taxon>Pseudomonadati</taxon>
        <taxon>Pseudomonadota</taxon>
        <taxon>Alphaproteobacteria</taxon>
        <taxon>Acetobacterales</taxon>
        <taxon>Acetobacteraceae</taxon>
        <taxon>Gluconacetobacter</taxon>
    </lineage>
</organism>
<comment type="caution">
    <text evidence="1">The sequence shown here is derived from an EMBL/GenBank/DDBJ whole genome shotgun (WGS) entry which is preliminary data.</text>
</comment>
<sequence length="272" mass="30752">MQKCYNNQNCRLVLLKWRNKFAVGLVMTEWFLQHVRLTAFSPLLKALRSEGSEALFEGLTGIEPEFDEKRLQGGFRRRAGVAGITRFELLEQLHRVDLTMQGPVDPLAAALEGRVSEAALGNISNIQEFVDAGWPLLDQCADITRLALGALLFIPYSSAEDAYAELSRKIDWTTARYPKTKDFMLQINYPTVVEIQGGIPLNRIFSWAVATARFDPALVIEPATSNEVWLQLTIDINTDVKNQVVLRQDDLQEIKNQFIRQAIGMSRGLFHD</sequence>
<reference evidence="1 2" key="1">
    <citation type="submission" date="2020-04" db="EMBL/GenBank/DDBJ databases">
        <title>Description of novel Gluconacetobacter.</title>
        <authorList>
            <person name="Sombolestani A."/>
        </authorList>
    </citation>
    <scope>NUCLEOTIDE SEQUENCE [LARGE SCALE GENOMIC DNA]</scope>
    <source>
        <strain evidence="1 2">LMG 27802</strain>
    </source>
</reference>
<protein>
    <submittedName>
        <fullName evidence="1">Uncharacterized protein</fullName>
    </submittedName>
</protein>
<keyword evidence="2" id="KW-1185">Reference proteome</keyword>
<proteinExistence type="predicted"/>
<dbReference type="EMBL" id="JABEQM010000006">
    <property type="protein sequence ID" value="MBB2201645.1"/>
    <property type="molecule type" value="Genomic_DNA"/>
</dbReference>
<evidence type="ECO:0000313" key="1">
    <source>
        <dbReference type="EMBL" id="MBB2201645.1"/>
    </source>
</evidence>
<dbReference type="AlphaFoldDB" id="A0A7W4K7G1"/>
<accession>A0A7W4K7G1</accession>
<name>A0A7W4K7G1_9PROT</name>
<dbReference type="Proteomes" id="UP000578030">
    <property type="component" value="Unassembled WGS sequence"/>
</dbReference>
<evidence type="ECO:0000313" key="2">
    <source>
        <dbReference type="Proteomes" id="UP000578030"/>
    </source>
</evidence>
<dbReference type="RefSeq" id="WP_182957740.1">
    <property type="nucleotide sequence ID" value="NZ_JABEQM010000006.1"/>
</dbReference>